<dbReference type="AlphaFoldDB" id="A5E782"/>
<sequence length="454" mass="52350">MYRQSIPTQVRQVLDLFKAASNTHHSPFAGKVESHFTNVSDLTLRKERWEILRKNWTKGKTIKNSDMASGSSNLNIDLDTCPDNLHLSERELYVNPIRFGPNELKDTKSFFIDLTSLHHGDENALFGSHPGYEVGDSVFVRDIISIANSFYQPLSEYPKNKSGQNTFHYYLQSLILSPLVIFFQQKRRLFNMESLEHWNQDMFDMERLVHEMNKNVKGNKSINPFLFSKLTHPDNLQLALKAYNTFEREKLKSFSNKSARKMNWKELSDKSNGFSNDELAMALRENSFMKLLNRDTGQIEQDYNQVSVFCENILDKLRTNSVGSIDEVVKDIPYDLEYSSLYSITMHEYGLRNNTDFSALNQLLKETPMNIVAARILLNNTKVKKLLQNLSDFTEPSDSIRYDDILKLAHNKSKDFNDKDISSVFSNLAIRGLTHPSLNKPRDALYLTNPSIAC</sequence>
<keyword evidence="2" id="KW-1185">Reference proteome</keyword>
<dbReference type="EMBL" id="CH981533">
    <property type="protein sequence ID" value="EDK47290.1"/>
    <property type="molecule type" value="Genomic_DNA"/>
</dbReference>
<dbReference type="OMA" id="CRVEIRD"/>
<evidence type="ECO:0000313" key="1">
    <source>
        <dbReference type="EMBL" id="EDK47290.1"/>
    </source>
</evidence>
<dbReference type="HOGENOM" id="CLU_681516_0_0_1"/>
<evidence type="ECO:0000313" key="2">
    <source>
        <dbReference type="Proteomes" id="UP000001996"/>
    </source>
</evidence>
<name>A5E782_LODEL</name>
<gene>
    <name evidence="1" type="ORF">LELG_05471</name>
</gene>
<dbReference type="KEGG" id="lel:PVL30_005011"/>
<dbReference type="InParanoid" id="A5E782"/>
<dbReference type="VEuPathDB" id="FungiDB:LELG_05471"/>
<dbReference type="GeneID" id="5230429"/>
<accession>A5E782</accession>
<dbReference type="OrthoDB" id="4019982at2759"/>
<proteinExistence type="predicted"/>
<protein>
    <submittedName>
        <fullName evidence="1">Uncharacterized protein</fullName>
    </submittedName>
</protein>
<organism evidence="1 2">
    <name type="scientific">Lodderomyces elongisporus (strain ATCC 11503 / CBS 2605 / JCM 1781 / NBRC 1676 / NRRL YB-4239)</name>
    <name type="common">Yeast</name>
    <name type="synonym">Saccharomyces elongisporus</name>
    <dbReference type="NCBI Taxonomy" id="379508"/>
    <lineage>
        <taxon>Eukaryota</taxon>
        <taxon>Fungi</taxon>
        <taxon>Dikarya</taxon>
        <taxon>Ascomycota</taxon>
        <taxon>Saccharomycotina</taxon>
        <taxon>Pichiomycetes</taxon>
        <taxon>Debaryomycetaceae</taxon>
        <taxon>Candida/Lodderomyces clade</taxon>
        <taxon>Lodderomyces</taxon>
    </lineage>
</organism>
<dbReference type="STRING" id="379508.A5E782"/>
<dbReference type="Proteomes" id="UP000001996">
    <property type="component" value="Unassembled WGS sequence"/>
</dbReference>
<reference evidence="1 2" key="1">
    <citation type="journal article" date="2009" name="Nature">
        <title>Evolution of pathogenicity and sexual reproduction in eight Candida genomes.</title>
        <authorList>
            <person name="Butler G."/>
            <person name="Rasmussen M.D."/>
            <person name="Lin M.F."/>
            <person name="Santos M.A."/>
            <person name="Sakthikumar S."/>
            <person name="Munro C.A."/>
            <person name="Rheinbay E."/>
            <person name="Grabherr M."/>
            <person name="Forche A."/>
            <person name="Reedy J.L."/>
            <person name="Agrafioti I."/>
            <person name="Arnaud M.B."/>
            <person name="Bates S."/>
            <person name="Brown A.J."/>
            <person name="Brunke S."/>
            <person name="Costanzo M.C."/>
            <person name="Fitzpatrick D.A."/>
            <person name="de Groot P.W."/>
            <person name="Harris D."/>
            <person name="Hoyer L.L."/>
            <person name="Hube B."/>
            <person name="Klis F.M."/>
            <person name="Kodira C."/>
            <person name="Lennard N."/>
            <person name="Logue M.E."/>
            <person name="Martin R."/>
            <person name="Neiman A.M."/>
            <person name="Nikolaou E."/>
            <person name="Quail M.A."/>
            <person name="Quinn J."/>
            <person name="Santos M.C."/>
            <person name="Schmitzberger F.F."/>
            <person name="Sherlock G."/>
            <person name="Shah P."/>
            <person name="Silverstein K.A."/>
            <person name="Skrzypek M.S."/>
            <person name="Soll D."/>
            <person name="Staggs R."/>
            <person name="Stansfield I."/>
            <person name="Stumpf M.P."/>
            <person name="Sudbery P.E."/>
            <person name="Srikantha T."/>
            <person name="Zeng Q."/>
            <person name="Berman J."/>
            <person name="Berriman M."/>
            <person name="Heitman J."/>
            <person name="Gow N.A."/>
            <person name="Lorenz M.C."/>
            <person name="Birren B.W."/>
            <person name="Kellis M."/>
            <person name="Cuomo C.A."/>
        </authorList>
    </citation>
    <scope>NUCLEOTIDE SEQUENCE [LARGE SCALE GENOMIC DNA]</scope>
    <source>
        <strain evidence="2">ATCC 11503 / BCRC 21390 / CBS 2605 / JCM 1781 / NBRC 1676 / NRRL YB-4239</strain>
    </source>
</reference>